<evidence type="ECO:0000313" key="2">
    <source>
        <dbReference type="EMBL" id="EHJ58485.1"/>
    </source>
</evidence>
<dbReference type="EMBL" id="AGFM01000077">
    <property type="protein sequence ID" value="EHJ58485.1"/>
    <property type="molecule type" value="Genomic_DNA"/>
</dbReference>
<dbReference type="AlphaFoldDB" id="G6EJL6"/>
<dbReference type="PATRIC" id="fig|1088721.3.peg.4459"/>
<proteinExistence type="predicted"/>
<comment type="caution">
    <text evidence="2">The sequence shown here is derived from an EMBL/GenBank/DDBJ whole genome shotgun (WGS) entry which is preliminary data.</text>
</comment>
<feature type="region of interest" description="Disordered" evidence="1">
    <location>
        <begin position="92"/>
        <end position="111"/>
    </location>
</feature>
<organism evidence="2 3">
    <name type="scientific">Novosphingobium pentaromativorans US6-1</name>
    <dbReference type="NCBI Taxonomy" id="1088721"/>
    <lineage>
        <taxon>Bacteria</taxon>
        <taxon>Pseudomonadati</taxon>
        <taxon>Pseudomonadota</taxon>
        <taxon>Alphaproteobacteria</taxon>
        <taxon>Sphingomonadales</taxon>
        <taxon>Sphingomonadaceae</taxon>
        <taxon>Novosphingobium</taxon>
    </lineage>
</organism>
<gene>
    <name evidence="2" type="ORF">NSU_4537</name>
</gene>
<keyword evidence="3" id="KW-1185">Reference proteome</keyword>
<evidence type="ECO:0000313" key="3">
    <source>
        <dbReference type="Proteomes" id="UP000004030"/>
    </source>
</evidence>
<dbReference type="Proteomes" id="UP000004030">
    <property type="component" value="Unassembled WGS sequence"/>
</dbReference>
<name>G6EJL6_9SPHN</name>
<protein>
    <submittedName>
        <fullName evidence="2">Uncharacterized protein</fullName>
    </submittedName>
</protein>
<sequence length="111" mass="11464">MLVPPGFMPTQGVSGFVVTLCTGFGPVRTTMLLPMEKQEAGHEDHKPASHETPCAYATNGTPFDQSVGFALAKAPLRYALSLGSPFISIGAPGRGMAAPPPPSQAPPSAMN</sequence>
<accession>G6EJL6</accession>
<evidence type="ECO:0000256" key="1">
    <source>
        <dbReference type="SAM" id="MobiDB-lite"/>
    </source>
</evidence>
<reference evidence="2 3" key="1">
    <citation type="journal article" date="2012" name="J. Bacteriol.">
        <title>Genome sequence of benzo(a)pyrene-degrading bacterium Novosphingobium pentaromativorans US6-1.</title>
        <authorList>
            <person name="Luo Y.R."/>
            <person name="Kang S.G."/>
            <person name="Kim S.J."/>
            <person name="Kim M.R."/>
            <person name="Li N."/>
            <person name="Lee J.H."/>
            <person name="Kwon K.K."/>
        </authorList>
    </citation>
    <scope>NUCLEOTIDE SEQUENCE [LARGE SCALE GENOMIC DNA]</scope>
    <source>
        <strain evidence="2 3">US6-1</strain>
    </source>
</reference>